<evidence type="ECO:0000256" key="2">
    <source>
        <dbReference type="ARBA" id="ARBA00022792"/>
    </source>
</evidence>
<keyword evidence="7" id="KW-1185">Reference proteome</keyword>
<evidence type="ECO:0000313" key="7">
    <source>
        <dbReference type="Proteomes" id="UP000694547"/>
    </source>
</evidence>
<name>A0A8C8UF37_PERMB</name>
<dbReference type="AlphaFoldDB" id="A0A8C8UF37"/>
<evidence type="ECO:0000313" key="6">
    <source>
        <dbReference type="Ensembl" id="ENSPEMP00000031471.1"/>
    </source>
</evidence>
<dbReference type="Gene3D" id="4.10.95.10">
    <property type="entry name" value="Cytochrome c oxidase, subunit VIa"/>
    <property type="match status" value="1"/>
</dbReference>
<dbReference type="GeneTree" id="ENSGT00940000154612"/>
<dbReference type="GO" id="GO:0005743">
    <property type="term" value="C:mitochondrial inner membrane"/>
    <property type="evidence" value="ECO:0007669"/>
    <property type="project" value="UniProtKB-SubCell"/>
</dbReference>
<dbReference type="SUPFAM" id="SSF81411">
    <property type="entry name" value="Mitochondrial cytochrome c oxidase subunit VIa"/>
    <property type="match status" value="1"/>
</dbReference>
<evidence type="ECO:0000256" key="5">
    <source>
        <dbReference type="ARBA" id="ARBA00023136"/>
    </source>
</evidence>
<comment type="subcellular location">
    <subcellularLocation>
        <location evidence="1">Mitochondrion inner membrane</location>
    </subcellularLocation>
</comment>
<keyword evidence="3" id="KW-0809">Transit peptide</keyword>
<reference evidence="6" key="3">
    <citation type="submission" date="2025-09" db="UniProtKB">
        <authorList>
            <consortium name="Ensembl"/>
        </authorList>
    </citation>
    <scope>IDENTIFICATION</scope>
</reference>
<keyword evidence="2" id="KW-0999">Mitochondrion inner membrane</keyword>
<keyword evidence="4" id="KW-0496">Mitochondrion</keyword>
<dbReference type="InterPro" id="IPR001349">
    <property type="entry name" value="Cyt_c_oxidase_su6a"/>
</dbReference>
<accession>A0A8C8UF37</accession>
<dbReference type="Proteomes" id="UP000694547">
    <property type="component" value="Chromosome 7"/>
</dbReference>
<dbReference type="Ensembl" id="ENSPEMT00000034591.1">
    <property type="protein sequence ID" value="ENSPEMP00000031471.1"/>
    <property type="gene ID" value="ENSPEMG00000024370.1"/>
</dbReference>
<dbReference type="PANTHER" id="PTHR11504:SF4">
    <property type="entry name" value="CYTOCHROME C OXIDASE SUBUNIT 6A1, MITOCHONDRIAL"/>
    <property type="match status" value="1"/>
</dbReference>
<evidence type="ECO:0000256" key="4">
    <source>
        <dbReference type="ARBA" id="ARBA00023128"/>
    </source>
</evidence>
<dbReference type="InterPro" id="IPR036418">
    <property type="entry name" value="Cyt_c_oxidase_su6a_sf"/>
</dbReference>
<protein>
    <submittedName>
        <fullName evidence="6">Uncharacterized protein</fullName>
    </submittedName>
</protein>
<organism evidence="6 7">
    <name type="scientific">Peromyscus maniculatus bairdii</name>
    <name type="common">Prairie deer mouse</name>
    <dbReference type="NCBI Taxonomy" id="230844"/>
    <lineage>
        <taxon>Eukaryota</taxon>
        <taxon>Metazoa</taxon>
        <taxon>Chordata</taxon>
        <taxon>Craniata</taxon>
        <taxon>Vertebrata</taxon>
        <taxon>Euteleostomi</taxon>
        <taxon>Mammalia</taxon>
        <taxon>Eutheria</taxon>
        <taxon>Euarchontoglires</taxon>
        <taxon>Glires</taxon>
        <taxon>Rodentia</taxon>
        <taxon>Myomorpha</taxon>
        <taxon>Muroidea</taxon>
        <taxon>Cricetidae</taxon>
        <taxon>Neotominae</taxon>
        <taxon>Peromyscus</taxon>
    </lineage>
</organism>
<reference evidence="6" key="2">
    <citation type="submission" date="2025-08" db="UniProtKB">
        <authorList>
            <consortium name="Ensembl"/>
        </authorList>
    </citation>
    <scope>IDENTIFICATION</scope>
</reference>
<reference evidence="6 7" key="1">
    <citation type="submission" date="2018-10" db="EMBL/GenBank/DDBJ databases">
        <title>Improved assembly of the deer mouse Peromyscus maniculatus genome.</title>
        <authorList>
            <person name="Lassance J.-M."/>
            <person name="Hoekstra H.E."/>
        </authorList>
    </citation>
    <scope>NUCLEOTIDE SEQUENCE [LARGE SCALE GENOMIC DNA]</scope>
</reference>
<keyword evidence="5" id="KW-0472">Membrane</keyword>
<dbReference type="GO" id="GO:0006123">
    <property type="term" value="P:mitochondrial electron transport, cytochrome c to oxygen"/>
    <property type="evidence" value="ECO:0007669"/>
    <property type="project" value="TreeGrafter"/>
</dbReference>
<evidence type="ECO:0000256" key="1">
    <source>
        <dbReference type="ARBA" id="ARBA00004273"/>
    </source>
</evidence>
<evidence type="ECO:0000256" key="3">
    <source>
        <dbReference type="ARBA" id="ARBA00022946"/>
    </source>
</evidence>
<sequence>MTRLALNSEICLPLPPTARIKGVEWSTWNGVHSRTSACLFRVLTSITVPSGVGVSALNVFLKLHHHGGFERSEFIANTHLHIRTKPFLWGDDNHSLSDNPQENPFLTGYEDKPGNLDHHLGNRATALVCTVTLHVGWKSVWGTRGFCLFCIK</sequence>
<proteinExistence type="predicted"/>
<dbReference type="PANTHER" id="PTHR11504">
    <property type="entry name" value="CYTOCHROME C OXIDASE POLYPEPTIDE VIA"/>
    <property type="match status" value="1"/>
</dbReference>
<dbReference type="GO" id="GO:0030234">
    <property type="term" value="F:enzyme regulator activity"/>
    <property type="evidence" value="ECO:0007669"/>
    <property type="project" value="TreeGrafter"/>
</dbReference>